<sequence length="258" mass="28865">MTHQPTDRLSFNDAIEIMGDFLEVALSTILYLRNLYQPSIFTRVKAYDVPVYQCRHPEVRGYIAAFVRSVLEEMRKGNAERIALVINSISSGQPLERFLFDLEYMDLSKFRDEADRAVGLIGSPSQSEMRLLLQAFLTRLCVLEGQLTALDAEDITFVLLLTMKDGSTPEHQTAGKDTRPSHSRHYQEDADSSTWVPATRQTLGGRAAELSPAPSDRGDEAASIRAVSCIETGIVDLNLMVHECETKASKRFRPVLPT</sequence>
<evidence type="ECO:0000313" key="5">
    <source>
        <dbReference type="Proteomes" id="UP000812966"/>
    </source>
</evidence>
<accession>A0A8K0JEJ9</accession>
<dbReference type="PANTHER" id="PTHR11842">
    <property type="entry name" value="MITOTIC SPINDLE ASSEMBLY CHECKPOINT PROTEIN MAD2"/>
    <property type="match status" value="1"/>
</dbReference>
<evidence type="ECO:0000313" key="4">
    <source>
        <dbReference type="EMBL" id="KAG7527780.1"/>
    </source>
</evidence>
<proteinExistence type="inferred from homology"/>
<dbReference type="SUPFAM" id="SSF56019">
    <property type="entry name" value="The spindle assembly checkpoint protein mad2"/>
    <property type="match status" value="1"/>
</dbReference>
<organism evidence="4 5">
    <name type="scientific">Filobasidium floriforme</name>
    <dbReference type="NCBI Taxonomy" id="5210"/>
    <lineage>
        <taxon>Eukaryota</taxon>
        <taxon>Fungi</taxon>
        <taxon>Dikarya</taxon>
        <taxon>Basidiomycota</taxon>
        <taxon>Agaricomycotina</taxon>
        <taxon>Tremellomycetes</taxon>
        <taxon>Filobasidiales</taxon>
        <taxon>Filobasidiaceae</taxon>
        <taxon>Filobasidium</taxon>
    </lineage>
</organism>
<comment type="caution">
    <text evidence="4">The sequence shown here is derived from an EMBL/GenBank/DDBJ whole genome shotgun (WGS) entry which is preliminary data.</text>
</comment>
<comment type="similarity">
    <text evidence="1">Belongs to the MAD2 family.</text>
</comment>
<dbReference type="GO" id="GO:0016035">
    <property type="term" value="C:zeta DNA polymerase complex"/>
    <property type="evidence" value="ECO:0007669"/>
    <property type="project" value="TreeGrafter"/>
</dbReference>
<dbReference type="AlphaFoldDB" id="A0A8K0JEJ9"/>
<dbReference type="Proteomes" id="UP000812966">
    <property type="component" value="Unassembled WGS sequence"/>
</dbReference>
<feature type="domain" description="HORMA" evidence="3">
    <location>
        <begin position="12"/>
        <end position="241"/>
    </location>
</feature>
<dbReference type="PROSITE" id="PS50815">
    <property type="entry name" value="HORMA"/>
    <property type="match status" value="1"/>
</dbReference>
<gene>
    <name evidence="4" type="ORF">FFLO_06603</name>
</gene>
<evidence type="ECO:0000259" key="3">
    <source>
        <dbReference type="PROSITE" id="PS50815"/>
    </source>
</evidence>
<evidence type="ECO:0000256" key="2">
    <source>
        <dbReference type="SAM" id="MobiDB-lite"/>
    </source>
</evidence>
<reference evidence="4" key="1">
    <citation type="submission" date="2020-04" db="EMBL/GenBank/DDBJ databases">
        <title>Analysis of mating type loci in Filobasidium floriforme.</title>
        <authorList>
            <person name="Nowrousian M."/>
        </authorList>
    </citation>
    <scope>NUCLEOTIDE SEQUENCE</scope>
    <source>
        <strain evidence="4">CBS 6242</strain>
    </source>
</reference>
<keyword evidence="5" id="KW-1185">Reference proteome</keyword>
<dbReference type="Pfam" id="PF02301">
    <property type="entry name" value="HORMA"/>
    <property type="match status" value="1"/>
</dbReference>
<dbReference type="PANTHER" id="PTHR11842:SF10">
    <property type="entry name" value="MITOTIC SPINDLE ASSEMBLY CHECKPOINT PROTEIN MAD2B"/>
    <property type="match status" value="1"/>
</dbReference>
<dbReference type="EMBL" id="JABELV010000230">
    <property type="protein sequence ID" value="KAG7527780.1"/>
    <property type="molecule type" value="Genomic_DNA"/>
</dbReference>
<evidence type="ECO:0000256" key="1">
    <source>
        <dbReference type="ARBA" id="ARBA00010348"/>
    </source>
</evidence>
<dbReference type="InterPro" id="IPR036570">
    <property type="entry name" value="HORMA_dom_sf"/>
</dbReference>
<feature type="compositionally biased region" description="Basic and acidic residues" evidence="2">
    <location>
        <begin position="173"/>
        <end position="188"/>
    </location>
</feature>
<protein>
    <recommendedName>
        <fullName evidence="3">HORMA domain-containing protein</fullName>
    </recommendedName>
</protein>
<dbReference type="InterPro" id="IPR003511">
    <property type="entry name" value="HORMA_dom"/>
</dbReference>
<dbReference type="InterPro" id="IPR045091">
    <property type="entry name" value="Mad2-like"/>
</dbReference>
<dbReference type="Gene3D" id="3.30.900.10">
    <property type="entry name" value="HORMA domain"/>
    <property type="match status" value="1"/>
</dbReference>
<name>A0A8K0JEJ9_9TREE</name>
<feature type="region of interest" description="Disordered" evidence="2">
    <location>
        <begin position="168"/>
        <end position="195"/>
    </location>
</feature>